<dbReference type="PANTHER" id="PTHR28008">
    <property type="entry name" value="DOMAIN PROTEIN, PUTATIVE (AFU_ORTHOLOGUE AFUA_3G10980)-RELATED"/>
    <property type="match status" value="1"/>
</dbReference>
<dbReference type="InterPro" id="IPR006976">
    <property type="entry name" value="VanZ-like"/>
</dbReference>
<evidence type="ECO:0000313" key="3">
    <source>
        <dbReference type="EMBL" id="MBD9359863.1"/>
    </source>
</evidence>
<dbReference type="PANTHER" id="PTHR28008:SF1">
    <property type="entry name" value="DOMAIN PROTEIN, PUTATIVE (AFU_ORTHOLOGUE AFUA_3G10980)-RELATED"/>
    <property type="match status" value="1"/>
</dbReference>
<evidence type="ECO:0000256" key="1">
    <source>
        <dbReference type="SAM" id="Phobius"/>
    </source>
</evidence>
<sequence>MAHQESNRNLAIVFIVSSIVWIAILFIESSQPPAAIMGQVSGLDKVAHFLAFGVLALLVFGASFNLRLGRYLPGFLMPLLIVTIIGVTDELYQLSNPSRAFELLDLAADISGAIVFLCFCKLFLKS</sequence>
<keyword evidence="1" id="KW-0812">Transmembrane</keyword>
<dbReference type="NCBIfam" id="NF037970">
    <property type="entry name" value="vanZ_1"/>
    <property type="match status" value="1"/>
</dbReference>
<proteinExistence type="predicted"/>
<feature type="transmembrane region" description="Helical" evidence="1">
    <location>
        <begin position="9"/>
        <end position="27"/>
    </location>
</feature>
<accession>A0ABR9D9U9</accession>
<evidence type="ECO:0000259" key="2">
    <source>
        <dbReference type="Pfam" id="PF04892"/>
    </source>
</evidence>
<dbReference type="RefSeq" id="WP_192392693.1">
    <property type="nucleotide sequence ID" value="NZ_CAJHIU010000001.1"/>
</dbReference>
<feature type="transmembrane region" description="Helical" evidence="1">
    <location>
        <begin position="106"/>
        <end position="124"/>
    </location>
</feature>
<feature type="transmembrane region" description="Helical" evidence="1">
    <location>
        <begin position="75"/>
        <end position="94"/>
    </location>
</feature>
<keyword evidence="4" id="KW-1185">Reference proteome</keyword>
<feature type="transmembrane region" description="Helical" evidence="1">
    <location>
        <begin position="47"/>
        <end position="68"/>
    </location>
</feature>
<keyword evidence="1" id="KW-1133">Transmembrane helix</keyword>
<dbReference type="EMBL" id="JACXST010000001">
    <property type="protein sequence ID" value="MBD9359863.1"/>
    <property type="molecule type" value="Genomic_DNA"/>
</dbReference>
<name>A0ABR9D9U9_9GAMM</name>
<dbReference type="Proteomes" id="UP000641152">
    <property type="component" value="Unassembled WGS sequence"/>
</dbReference>
<keyword evidence="1" id="KW-0472">Membrane</keyword>
<protein>
    <submittedName>
        <fullName evidence="3">VanZ family protein</fullName>
    </submittedName>
</protein>
<gene>
    <name evidence="3" type="primary">vanZ</name>
    <name evidence="3" type="ORF">EBB_04715</name>
</gene>
<dbReference type="Pfam" id="PF04892">
    <property type="entry name" value="VanZ"/>
    <property type="match status" value="1"/>
</dbReference>
<reference evidence="3 4" key="1">
    <citation type="submission" date="2020-09" db="EMBL/GenBank/DDBJ databases">
        <title>Methylomonas albis sp. nov. and Methylomonas fluvii sp. nov.: Two cold-adapted methanotrophs from the River Elbe and an amended description of Methylovulum psychrotolerans strain Eb1.</title>
        <authorList>
            <person name="Bussmann I.K."/>
            <person name="Klings K.-W."/>
            <person name="Warnstedt J."/>
            <person name="Hoppert M."/>
            <person name="Saborowski A."/>
            <person name="Horn F."/>
            <person name="Liebner S."/>
        </authorList>
    </citation>
    <scope>NUCLEOTIDE SEQUENCE [LARGE SCALE GENOMIC DNA]</scope>
    <source>
        <strain evidence="3 4">EbB</strain>
    </source>
</reference>
<organism evidence="3 4">
    <name type="scientific">Methylomonas fluvii</name>
    <dbReference type="NCBI Taxonomy" id="1854564"/>
    <lineage>
        <taxon>Bacteria</taxon>
        <taxon>Pseudomonadati</taxon>
        <taxon>Pseudomonadota</taxon>
        <taxon>Gammaproteobacteria</taxon>
        <taxon>Methylococcales</taxon>
        <taxon>Methylococcaceae</taxon>
        <taxon>Methylomonas</taxon>
    </lineage>
</organism>
<feature type="domain" description="VanZ-like" evidence="2">
    <location>
        <begin position="17"/>
        <end position="123"/>
    </location>
</feature>
<comment type="caution">
    <text evidence="3">The sequence shown here is derived from an EMBL/GenBank/DDBJ whole genome shotgun (WGS) entry which is preliminary data.</text>
</comment>
<evidence type="ECO:0000313" key="4">
    <source>
        <dbReference type="Proteomes" id="UP000641152"/>
    </source>
</evidence>